<protein>
    <submittedName>
        <fullName evidence="1">Uncharacterized protein</fullName>
    </submittedName>
</protein>
<name>A0A0F9SUM5_9ZZZZ</name>
<proteinExistence type="predicted"/>
<accession>A0A0F9SUM5</accession>
<reference evidence="1" key="1">
    <citation type="journal article" date="2015" name="Nature">
        <title>Complex archaea that bridge the gap between prokaryotes and eukaryotes.</title>
        <authorList>
            <person name="Spang A."/>
            <person name="Saw J.H."/>
            <person name="Jorgensen S.L."/>
            <person name="Zaremba-Niedzwiedzka K."/>
            <person name="Martijn J."/>
            <person name="Lind A.E."/>
            <person name="van Eijk R."/>
            <person name="Schleper C."/>
            <person name="Guy L."/>
            <person name="Ettema T.J."/>
        </authorList>
    </citation>
    <scope>NUCLEOTIDE SEQUENCE</scope>
</reference>
<dbReference type="AlphaFoldDB" id="A0A0F9SUM5"/>
<gene>
    <name evidence="1" type="ORF">LCGC14_0408210</name>
</gene>
<comment type="caution">
    <text evidence="1">The sequence shown here is derived from an EMBL/GenBank/DDBJ whole genome shotgun (WGS) entry which is preliminary data.</text>
</comment>
<evidence type="ECO:0000313" key="1">
    <source>
        <dbReference type="EMBL" id="KKN72680.1"/>
    </source>
</evidence>
<dbReference type="EMBL" id="LAZR01000357">
    <property type="protein sequence ID" value="KKN72680.1"/>
    <property type="molecule type" value="Genomic_DNA"/>
</dbReference>
<sequence length="250" mass="28053">MSTWTQGRSPLEDPAAEDARVDAYWQWLEATTGRDRHPAFAGYAVHAPLLWRKIETPAQADHEAWHMRHSIGHSWDKYSALGDIYSLRSGDDAPEATVLVADGVVVHAREHRNARLSPENMTHLLDFCSLKGFERKPDTLPFDFHENEGCPNTMLRALRRPPEGGKEFHEVVFPGRATQDQVELLVEALQIEMTVPAGSCLPESFGDLELALVRHVDVPAGQARDVEELFEDMIEAAKERQLCIDVGPEV</sequence>
<organism evidence="1">
    <name type="scientific">marine sediment metagenome</name>
    <dbReference type="NCBI Taxonomy" id="412755"/>
    <lineage>
        <taxon>unclassified sequences</taxon>
        <taxon>metagenomes</taxon>
        <taxon>ecological metagenomes</taxon>
    </lineage>
</organism>